<reference evidence="3" key="1">
    <citation type="journal article" date="2019" name="Int. J. Syst. Evol. Microbiol.">
        <title>The Global Catalogue of Microorganisms (GCM) 10K type strain sequencing project: providing services to taxonomists for standard genome sequencing and annotation.</title>
        <authorList>
            <consortium name="The Broad Institute Genomics Platform"/>
            <consortium name="The Broad Institute Genome Sequencing Center for Infectious Disease"/>
            <person name="Wu L."/>
            <person name="Ma J."/>
        </authorList>
    </citation>
    <scope>NUCLEOTIDE SEQUENCE [LARGE SCALE GENOMIC DNA]</scope>
    <source>
        <strain evidence="3">CCUG 62974</strain>
    </source>
</reference>
<evidence type="ECO:0000313" key="3">
    <source>
        <dbReference type="Proteomes" id="UP001597024"/>
    </source>
</evidence>
<evidence type="ECO:0000313" key="2">
    <source>
        <dbReference type="EMBL" id="MFD0886079.1"/>
    </source>
</evidence>
<organism evidence="2 3">
    <name type="scientific">Streptosporangium algeriense</name>
    <dbReference type="NCBI Taxonomy" id="1682748"/>
    <lineage>
        <taxon>Bacteria</taxon>
        <taxon>Bacillati</taxon>
        <taxon>Actinomycetota</taxon>
        <taxon>Actinomycetes</taxon>
        <taxon>Streptosporangiales</taxon>
        <taxon>Streptosporangiaceae</taxon>
        <taxon>Streptosporangium</taxon>
    </lineage>
</organism>
<comment type="caution">
    <text evidence="2">The sequence shown here is derived from an EMBL/GenBank/DDBJ whole genome shotgun (WGS) entry which is preliminary data.</text>
</comment>
<dbReference type="EMBL" id="JBHTHX010000510">
    <property type="protein sequence ID" value="MFD0886079.1"/>
    <property type="molecule type" value="Genomic_DNA"/>
</dbReference>
<keyword evidence="3" id="KW-1185">Reference proteome</keyword>
<evidence type="ECO:0000256" key="1">
    <source>
        <dbReference type="SAM" id="MobiDB-lite"/>
    </source>
</evidence>
<feature type="compositionally biased region" description="Basic and acidic residues" evidence="1">
    <location>
        <begin position="121"/>
        <end position="130"/>
    </location>
</feature>
<proteinExistence type="predicted"/>
<dbReference type="Proteomes" id="UP001597024">
    <property type="component" value="Unassembled WGS sequence"/>
</dbReference>
<accession>A0ABW3DSD5</accession>
<feature type="region of interest" description="Disordered" evidence="1">
    <location>
        <begin position="100"/>
        <end position="130"/>
    </location>
</feature>
<name>A0ABW3DSD5_9ACTN</name>
<protein>
    <submittedName>
        <fullName evidence="2">Uncharacterized protein</fullName>
    </submittedName>
</protein>
<sequence>MNTRTQEVEAILDALDNRDLTAARDHFRRAVHGDPSAVTDLLKRLADAVSIPAGLVMVGFGIDVWANPHRADYAWRCGGTDCRWTGSNYRSLAAALSAAEEHARDHQTEGTPVPAVVEYGSDPHVERTPS</sequence>
<gene>
    <name evidence="2" type="ORF">ACFQ08_16150</name>
</gene>